<name>A0A4Y1ZXB4_ARAVE</name>
<reference evidence="1 2" key="1">
    <citation type="journal article" date="2019" name="Sci. Rep.">
        <title>Orb-weaving spider Araneus ventricosus genome elucidates the spidroin gene catalogue.</title>
        <authorList>
            <person name="Kono N."/>
            <person name="Nakamura H."/>
            <person name="Ohtoshi R."/>
            <person name="Moran D.A.P."/>
            <person name="Shinohara A."/>
            <person name="Yoshida Y."/>
            <person name="Fujiwara M."/>
            <person name="Mori M."/>
            <person name="Tomita M."/>
            <person name="Arakawa K."/>
        </authorList>
    </citation>
    <scope>NUCLEOTIDE SEQUENCE [LARGE SCALE GENOMIC DNA]</scope>
</reference>
<evidence type="ECO:0000313" key="2">
    <source>
        <dbReference type="Proteomes" id="UP000499080"/>
    </source>
</evidence>
<dbReference type="AlphaFoldDB" id="A0A4Y1ZXB4"/>
<accession>A0A4Y1ZXB4</accession>
<organism evidence="1 2">
    <name type="scientific">Araneus ventricosus</name>
    <name type="common">Orbweaver spider</name>
    <name type="synonym">Epeira ventricosa</name>
    <dbReference type="NCBI Taxonomy" id="182803"/>
    <lineage>
        <taxon>Eukaryota</taxon>
        <taxon>Metazoa</taxon>
        <taxon>Ecdysozoa</taxon>
        <taxon>Arthropoda</taxon>
        <taxon>Chelicerata</taxon>
        <taxon>Arachnida</taxon>
        <taxon>Araneae</taxon>
        <taxon>Araneomorphae</taxon>
        <taxon>Entelegynae</taxon>
        <taxon>Araneoidea</taxon>
        <taxon>Araneidae</taxon>
        <taxon>Araneus</taxon>
    </lineage>
</organism>
<dbReference type="EMBL" id="BGPR01000001">
    <property type="protein sequence ID" value="GBL72108.1"/>
    <property type="molecule type" value="Genomic_DNA"/>
</dbReference>
<protein>
    <submittedName>
        <fullName evidence="1">Uncharacterized protein</fullName>
    </submittedName>
</protein>
<dbReference type="Proteomes" id="UP000499080">
    <property type="component" value="Unassembled WGS sequence"/>
</dbReference>
<proteinExistence type="predicted"/>
<gene>
    <name evidence="1" type="ORF">AVEN_115116_1</name>
</gene>
<evidence type="ECO:0000313" key="1">
    <source>
        <dbReference type="EMBL" id="GBL72108.1"/>
    </source>
</evidence>
<keyword evidence="2" id="KW-1185">Reference proteome</keyword>
<sequence length="107" mass="11668">MKTTLKPCSNGVWLGQTSSRSRFAFVDCGRWNSNRRTVPTAHNLEITRTAEEICGLSDRWTEALAESCSSLVVSELDTVMSDSATGPVEAARRLGFVASTVRNTVNT</sequence>
<comment type="caution">
    <text evidence="1">The sequence shown here is derived from an EMBL/GenBank/DDBJ whole genome shotgun (WGS) entry which is preliminary data.</text>
</comment>